<evidence type="ECO:0000313" key="2">
    <source>
        <dbReference type="EMBL" id="CAD7695946.1"/>
    </source>
</evidence>
<gene>
    <name evidence="2" type="ORF">OSTQU699_LOCUS1308</name>
</gene>
<accession>A0A8S1ILQ2</accession>
<dbReference type="EMBL" id="CAJHUC010000409">
    <property type="protein sequence ID" value="CAD7695946.1"/>
    <property type="molecule type" value="Genomic_DNA"/>
</dbReference>
<protein>
    <submittedName>
        <fullName evidence="2">Uncharacterized protein</fullName>
    </submittedName>
</protein>
<feature type="region of interest" description="Disordered" evidence="1">
    <location>
        <begin position="21"/>
        <end position="49"/>
    </location>
</feature>
<dbReference type="AlphaFoldDB" id="A0A8S1ILQ2"/>
<organism evidence="2 3">
    <name type="scientific">Ostreobium quekettii</name>
    <dbReference type="NCBI Taxonomy" id="121088"/>
    <lineage>
        <taxon>Eukaryota</taxon>
        <taxon>Viridiplantae</taxon>
        <taxon>Chlorophyta</taxon>
        <taxon>core chlorophytes</taxon>
        <taxon>Ulvophyceae</taxon>
        <taxon>TCBD clade</taxon>
        <taxon>Bryopsidales</taxon>
        <taxon>Ostreobineae</taxon>
        <taxon>Ostreobiaceae</taxon>
        <taxon>Ostreobium</taxon>
    </lineage>
</organism>
<feature type="non-terminal residue" evidence="2">
    <location>
        <position position="1"/>
    </location>
</feature>
<comment type="caution">
    <text evidence="2">The sequence shown here is derived from an EMBL/GenBank/DDBJ whole genome shotgun (WGS) entry which is preliminary data.</text>
</comment>
<reference evidence="2" key="1">
    <citation type="submission" date="2020-12" db="EMBL/GenBank/DDBJ databases">
        <authorList>
            <person name="Iha C."/>
        </authorList>
    </citation>
    <scope>NUCLEOTIDE SEQUENCE</scope>
</reference>
<evidence type="ECO:0000313" key="3">
    <source>
        <dbReference type="Proteomes" id="UP000708148"/>
    </source>
</evidence>
<name>A0A8S1ILQ2_9CHLO</name>
<dbReference type="Proteomes" id="UP000708148">
    <property type="component" value="Unassembled WGS sequence"/>
</dbReference>
<feature type="compositionally biased region" description="Basic residues" evidence="1">
    <location>
        <begin position="40"/>
        <end position="49"/>
    </location>
</feature>
<sequence>VFHCISRNVLQRIKQEETAVSTPPALPNFKISREREPFKKPKKKHSSCC</sequence>
<proteinExistence type="predicted"/>
<evidence type="ECO:0000256" key="1">
    <source>
        <dbReference type="SAM" id="MobiDB-lite"/>
    </source>
</evidence>
<keyword evidence="3" id="KW-1185">Reference proteome</keyword>